<evidence type="ECO:0000313" key="3">
    <source>
        <dbReference type="Proteomes" id="UP001139522"/>
    </source>
</evidence>
<dbReference type="InterPro" id="IPR018683">
    <property type="entry name" value="DUF2169"/>
</dbReference>
<dbReference type="Pfam" id="PF09937">
    <property type="entry name" value="DUF2169"/>
    <property type="match status" value="1"/>
</dbReference>
<reference evidence="2" key="1">
    <citation type="submission" date="2023-01" db="EMBL/GenBank/DDBJ databases">
        <title>Psychroserpens sp. MSW6 and Marinomonas sp. RSW2, isolated from seawater.</title>
        <authorList>
            <person name="Kristyanto S."/>
            <person name="Jung J."/>
            <person name="Kim J.M."/>
            <person name="Jeon C.O."/>
        </authorList>
    </citation>
    <scope>NUCLEOTIDE SEQUENCE</scope>
    <source>
        <strain evidence="2">RSW2</strain>
    </source>
</reference>
<gene>
    <name evidence="2" type="ORF">M3I01_008625</name>
</gene>
<comment type="caution">
    <text evidence="2">The sequence shown here is derived from an EMBL/GenBank/DDBJ whole genome shotgun (WGS) entry which is preliminary data.</text>
</comment>
<dbReference type="Proteomes" id="UP001139522">
    <property type="component" value="Unassembled WGS sequence"/>
</dbReference>
<accession>A0ABT5WE69</accession>
<protein>
    <submittedName>
        <fullName evidence="2">DUF2169 domain-containing protein</fullName>
    </submittedName>
</protein>
<sequence>MELNNFTNLQARYVGSTLKDGREVIVLVAKGTWSIPSQGEAPTPIYDNPVEVMVADSTLGDPASSPTLYENDLAPIKPKCDVVMHACAYSPNDEAVAERMVNLAVADQINKSIRVFGPRAWKRTVLGAEPDTAQPYLKQEIRYDLAFGGVDMTDYDSKGKMHECESNPIGIGYAPKTPLQDIVGTSAPQLEAVDQSIKSPDKKHYRPMAFGPIARRSQPRLSFGGTYDQNWLDNVSPFLPDDFDEQYYQFAPQDQQMNYLQGGEKVTLVGVTPDQFRQFQLPTTQLYMAVIKSGGQEEILDCHADTLFLEPELGRFSITWRAYVPIEYYPGEIDKLIVGHPTPGWRRARAKGKEYRSLKRPKAV</sequence>
<keyword evidence="3" id="KW-1185">Reference proteome</keyword>
<evidence type="ECO:0000313" key="2">
    <source>
        <dbReference type="EMBL" id="MDE8602987.1"/>
    </source>
</evidence>
<proteinExistence type="predicted"/>
<dbReference type="EMBL" id="JAMZEG020000002">
    <property type="protein sequence ID" value="MDE8602987.1"/>
    <property type="molecule type" value="Genomic_DNA"/>
</dbReference>
<feature type="domain" description="DUF2169" evidence="1">
    <location>
        <begin position="20"/>
        <end position="321"/>
    </location>
</feature>
<evidence type="ECO:0000259" key="1">
    <source>
        <dbReference type="Pfam" id="PF09937"/>
    </source>
</evidence>
<name>A0ABT5WE69_9GAMM</name>
<dbReference type="RefSeq" id="WP_275565032.1">
    <property type="nucleotide sequence ID" value="NZ_JAMZEG020000002.1"/>
</dbReference>
<organism evidence="2 3">
    <name type="scientific">Marinomonas maritima</name>
    <dbReference type="NCBI Taxonomy" id="2940935"/>
    <lineage>
        <taxon>Bacteria</taxon>
        <taxon>Pseudomonadati</taxon>
        <taxon>Pseudomonadota</taxon>
        <taxon>Gammaproteobacteria</taxon>
        <taxon>Oceanospirillales</taxon>
        <taxon>Oceanospirillaceae</taxon>
        <taxon>Marinomonas</taxon>
    </lineage>
</organism>